<evidence type="ECO:0000256" key="4">
    <source>
        <dbReference type="ARBA" id="ARBA00023163"/>
    </source>
</evidence>
<accession>A0A0L0HCI7</accession>
<dbReference type="SUPFAM" id="SSF57959">
    <property type="entry name" value="Leucine zipper domain"/>
    <property type="match status" value="1"/>
</dbReference>
<feature type="compositionally biased region" description="Polar residues" evidence="7">
    <location>
        <begin position="251"/>
        <end position="260"/>
    </location>
</feature>
<keyword evidence="2" id="KW-0805">Transcription regulation</keyword>
<dbReference type="OrthoDB" id="2136957at2759"/>
<evidence type="ECO:0000256" key="3">
    <source>
        <dbReference type="ARBA" id="ARBA00023125"/>
    </source>
</evidence>
<keyword evidence="6" id="KW-0175">Coiled coil</keyword>
<keyword evidence="4" id="KW-0804">Transcription</keyword>
<dbReference type="AlphaFoldDB" id="A0A0L0HCI7"/>
<keyword evidence="10" id="KW-1185">Reference proteome</keyword>
<keyword evidence="5" id="KW-0539">Nucleus</keyword>
<dbReference type="VEuPathDB" id="FungiDB:SPPG_06342"/>
<comment type="subcellular location">
    <subcellularLocation>
        <location evidence="1">Nucleus</location>
    </subcellularLocation>
</comment>
<evidence type="ECO:0000259" key="8">
    <source>
        <dbReference type="PROSITE" id="PS50217"/>
    </source>
</evidence>
<feature type="region of interest" description="Disordered" evidence="7">
    <location>
        <begin position="251"/>
        <end position="273"/>
    </location>
</feature>
<evidence type="ECO:0000256" key="7">
    <source>
        <dbReference type="SAM" id="MobiDB-lite"/>
    </source>
</evidence>
<dbReference type="CDD" id="cd12193">
    <property type="entry name" value="bZIP_GCN4"/>
    <property type="match status" value="1"/>
</dbReference>
<organism evidence="9 10">
    <name type="scientific">Spizellomyces punctatus (strain DAOM BR117)</name>
    <dbReference type="NCBI Taxonomy" id="645134"/>
    <lineage>
        <taxon>Eukaryota</taxon>
        <taxon>Fungi</taxon>
        <taxon>Fungi incertae sedis</taxon>
        <taxon>Chytridiomycota</taxon>
        <taxon>Chytridiomycota incertae sedis</taxon>
        <taxon>Chytridiomycetes</taxon>
        <taxon>Spizellomycetales</taxon>
        <taxon>Spizellomycetaceae</taxon>
        <taxon>Spizellomyces</taxon>
    </lineage>
</organism>
<dbReference type="InterPro" id="IPR004827">
    <property type="entry name" value="bZIP"/>
</dbReference>
<feature type="compositionally biased region" description="Low complexity" evidence="7">
    <location>
        <begin position="110"/>
        <end position="119"/>
    </location>
</feature>
<dbReference type="EMBL" id="KQ257460">
    <property type="protein sequence ID" value="KNC98661.1"/>
    <property type="molecule type" value="Genomic_DNA"/>
</dbReference>
<dbReference type="InterPro" id="IPR046347">
    <property type="entry name" value="bZIP_sf"/>
</dbReference>
<protein>
    <recommendedName>
        <fullName evidence="8">BZIP domain-containing protein</fullName>
    </recommendedName>
</protein>
<feature type="coiled-coil region" evidence="6">
    <location>
        <begin position="298"/>
        <end position="332"/>
    </location>
</feature>
<feature type="domain" description="BZIP" evidence="8">
    <location>
        <begin position="280"/>
        <end position="335"/>
    </location>
</feature>
<dbReference type="GO" id="GO:0000977">
    <property type="term" value="F:RNA polymerase II transcription regulatory region sequence-specific DNA binding"/>
    <property type="evidence" value="ECO:0007669"/>
    <property type="project" value="TreeGrafter"/>
</dbReference>
<dbReference type="PROSITE" id="PS00036">
    <property type="entry name" value="BZIP_BASIC"/>
    <property type="match status" value="1"/>
</dbReference>
<dbReference type="GeneID" id="27689658"/>
<dbReference type="InParanoid" id="A0A0L0HCI7"/>
<reference evidence="9 10" key="1">
    <citation type="submission" date="2009-08" db="EMBL/GenBank/DDBJ databases">
        <title>The Genome Sequence of Spizellomyces punctatus strain DAOM BR117.</title>
        <authorList>
            <consortium name="The Broad Institute Genome Sequencing Platform"/>
            <person name="Russ C."/>
            <person name="Cuomo C."/>
            <person name="Shea T."/>
            <person name="Young S.K."/>
            <person name="Zeng Q."/>
            <person name="Koehrsen M."/>
            <person name="Haas B."/>
            <person name="Borodovsky M."/>
            <person name="Guigo R."/>
            <person name="Alvarado L."/>
            <person name="Berlin A."/>
            <person name="Bochicchio J."/>
            <person name="Borenstein D."/>
            <person name="Chapman S."/>
            <person name="Chen Z."/>
            <person name="Engels R."/>
            <person name="Freedman E."/>
            <person name="Gellesch M."/>
            <person name="Goldberg J."/>
            <person name="Griggs A."/>
            <person name="Gujja S."/>
            <person name="Heiman D."/>
            <person name="Hepburn T."/>
            <person name="Howarth C."/>
            <person name="Jen D."/>
            <person name="Larson L."/>
            <person name="Lewis B."/>
            <person name="Mehta T."/>
            <person name="Park D."/>
            <person name="Pearson M."/>
            <person name="Roberts A."/>
            <person name="Saif S."/>
            <person name="Shenoy N."/>
            <person name="Sisk P."/>
            <person name="Stolte C."/>
            <person name="Sykes S."/>
            <person name="Thomson T."/>
            <person name="Walk T."/>
            <person name="White J."/>
            <person name="Yandava C."/>
            <person name="Burger G."/>
            <person name="Gray M.W."/>
            <person name="Holland P.W.H."/>
            <person name="King N."/>
            <person name="Lang F.B.F."/>
            <person name="Roger A.J."/>
            <person name="Ruiz-Trillo I."/>
            <person name="Lander E."/>
            <person name="Nusbaum C."/>
        </authorList>
    </citation>
    <scope>NUCLEOTIDE SEQUENCE [LARGE SCALE GENOMIC DNA]</scope>
    <source>
        <strain evidence="9 10">DAOM BR117</strain>
    </source>
</reference>
<dbReference type="GO" id="GO:0005634">
    <property type="term" value="C:nucleus"/>
    <property type="evidence" value="ECO:0007669"/>
    <property type="project" value="UniProtKB-SubCell"/>
</dbReference>
<dbReference type="PANTHER" id="PTHR13044:SF14">
    <property type="entry name" value="CRYPTOCEPHAL, ISOFORM A"/>
    <property type="match status" value="1"/>
</dbReference>
<dbReference type="PROSITE" id="PS50217">
    <property type="entry name" value="BZIP"/>
    <property type="match status" value="1"/>
</dbReference>
<dbReference type="Gene3D" id="3.30.160.60">
    <property type="entry name" value="Classic Zinc Finger"/>
    <property type="match status" value="1"/>
</dbReference>
<keyword evidence="3" id="KW-0238">DNA-binding</keyword>
<sequence>MASSDALCFFDLDSYMDSPYTTTMTDTSSPGSVYPSYPISPEVSDPLATFFNDMNAMPMFDDTKGQQTGDKLFEQLLLDSVSPTTSTNDIRYGAPPVATSHPGFYNASPATTTMTATSPDGSPQTDGLLSPAFSPAPSDFHTSPEAGSPLPSFDSFDVNFQPMYDLDVSCGAVPPATTEKKPPIDLKKLDMLKAGAQHQQVRALFPELLPTIERLREVVLKKDGAQEPQTTTPSAPSSSVNVPWAATSTHLMQSTESTQPIKGRVGRKRKPRPTDPLLIAAEQHAKRQKNTEAARRSRLRKMLKMETLEEELKAVTDERDELRERVRLLEQQLERKA</sequence>
<dbReference type="Proteomes" id="UP000053201">
    <property type="component" value="Unassembled WGS sequence"/>
</dbReference>
<dbReference type="RefSeq" id="XP_016606701.1">
    <property type="nucleotide sequence ID" value="XM_016754557.1"/>
</dbReference>
<evidence type="ECO:0000313" key="10">
    <source>
        <dbReference type="Proteomes" id="UP000053201"/>
    </source>
</evidence>
<dbReference type="PANTHER" id="PTHR13044">
    <property type="entry name" value="ACTIVATING TRANSCRIPTION FACTOR ATF 4/5"/>
    <property type="match status" value="1"/>
</dbReference>
<evidence type="ECO:0000256" key="5">
    <source>
        <dbReference type="ARBA" id="ARBA00023242"/>
    </source>
</evidence>
<feature type="region of interest" description="Disordered" evidence="7">
    <location>
        <begin position="110"/>
        <end position="147"/>
    </location>
</feature>
<dbReference type="GO" id="GO:0001228">
    <property type="term" value="F:DNA-binding transcription activator activity, RNA polymerase II-specific"/>
    <property type="evidence" value="ECO:0007669"/>
    <property type="project" value="TreeGrafter"/>
</dbReference>
<gene>
    <name evidence="9" type="ORF">SPPG_06342</name>
</gene>
<dbReference type="Pfam" id="PF07716">
    <property type="entry name" value="bZIP_2"/>
    <property type="match status" value="1"/>
</dbReference>
<proteinExistence type="predicted"/>
<name>A0A0L0HCI7_SPIPD</name>
<evidence type="ECO:0000313" key="9">
    <source>
        <dbReference type="EMBL" id="KNC98661.1"/>
    </source>
</evidence>
<evidence type="ECO:0000256" key="1">
    <source>
        <dbReference type="ARBA" id="ARBA00004123"/>
    </source>
</evidence>
<evidence type="ECO:0000256" key="2">
    <source>
        <dbReference type="ARBA" id="ARBA00023015"/>
    </source>
</evidence>
<evidence type="ECO:0000256" key="6">
    <source>
        <dbReference type="SAM" id="Coils"/>
    </source>
</evidence>